<reference evidence="3" key="1">
    <citation type="submission" date="2011-12" db="EMBL/GenBank/DDBJ databases">
        <authorList>
            <consortium name="The Broad Institute Genome Sequencing Platform"/>
            <person name="Russ C."/>
            <person name="Tyler B."/>
            <person name="Panabieres F."/>
            <person name="Shan W."/>
            <person name="Tripathy S."/>
            <person name="Grunwald N."/>
            <person name="Machado M."/>
            <person name="Young S.K."/>
            <person name="Zeng Q."/>
            <person name="Gargeya S."/>
            <person name="Fitzgerald M."/>
            <person name="Haas B."/>
            <person name="Abouelleil A."/>
            <person name="Alvarado L."/>
            <person name="Arachchi H.M."/>
            <person name="Berlin A."/>
            <person name="Chapman S.B."/>
            <person name="Gearin G."/>
            <person name="Goldberg J."/>
            <person name="Griggs A."/>
            <person name="Gujja S."/>
            <person name="Hansen M."/>
            <person name="Heiman D."/>
            <person name="Howarth C."/>
            <person name="Larimer J."/>
            <person name="Lui A."/>
            <person name="MacDonald P.J.P."/>
            <person name="McCowen C."/>
            <person name="Montmayeur A."/>
            <person name="Murphy C."/>
            <person name="Neiman D."/>
            <person name="Pearson M."/>
            <person name="Priest M."/>
            <person name="Roberts A."/>
            <person name="Saif S."/>
            <person name="Shea T."/>
            <person name="Sisk P."/>
            <person name="Stolte C."/>
            <person name="Sykes S."/>
            <person name="Wortman J."/>
            <person name="Nusbaum C."/>
            <person name="Birren B."/>
        </authorList>
    </citation>
    <scope>NUCLEOTIDE SEQUENCE [LARGE SCALE GENOMIC DNA]</scope>
    <source>
        <strain evidence="3">INRA-310</strain>
    </source>
</reference>
<dbReference type="VEuPathDB" id="FungiDB:PPTG_15041"/>
<dbReference type="EMBL" id="KI669604">
    <property type="protein sequence ID" value="ETN04365.1"/>
    <property type="molecule type" value="Genomic_DNA"/>
</dbReference>
<sequence>MCYATGIPLRIVEDPVMKRFFFQESLSIFKLPSRNLIGGPLQEATYKKRKENIVKQLKQQQYLALFTKGWSDTNNSSIVNFVLVSPTMKPVFWSSIAIGEDEHSGKYIAECIDRVIDEVKVAIGSKGICAVVTNNAKKHEVGMGASEGEEALCLLQRLCSTWLQFANESRHED</sequence>
<reference evidence="2 3" key="2">
    <citation type="submission" date="2013-11" db="EMBL/GenBank/DDBJ databases">
        <title>The Genome Sequence of Phytophthora parasitica INRA-310.</title>
        <authorList>
            <consortium name="The Broad Institute Genomics Platform"/>
            <person name="Russ C."/>
            <person name="Tyler B."/>
            <person name="Panabieres F."/>
            <person name="Shan W."/>
            <person name="Tripathy S."/>
            <person name="Grunwald N."/>
            <person name="Machado M."/>
            <person name="Johnson C.S."/>
            <person name="Arredondo F."/>
            <person name="Hong C."/>
            <person name="Coffey M."/>
            <person name="Young S.K."/>
            <person name="Zeng Q."/>
            <person name="Gargeya S."/>
            <person name="Fitzgerald M."/>
            <person name="Abouelleil A."/>
            <person name="Alvarado L."/>
            <person name="Chapman S.B."/>
            <person name="Gainer-Dewar J."/>
            <person name="Goldberg J."/>
            <person name="Griggs A."/>
            <person name="Gujja S."/>
            <person name="Hansen M."/>
            <person name="Howarth C."/>
            <person name="Imamovic A."/>
            <person name="Ireland A."/>
            <person name="Larimer J."/>
            <person name="McCowan C."/>
            <person name="Murphy C."/>
            <person name="Pearson M."/>
            <person name="Poon T.W."/>
            <person name="Priest M."/>
            <person name="Roberts A."/>
            <person name="Saif S."/>
            <person name="Shea T."/>
            <person name="Sykes S."/>
            <person name="Wortman J."/>
            <person name="Nusbaum C."/>
            <person name="Birren B."/>
        </authorList>
    </citation>
    <scope>NUCLEOTIDE SEQUENCE [LARGE SCALE GENOMIC DNA]</scope>
    <source>
        <strain evidence="2 3">INRA-310</strain>
    </source>
</reference>
<dbReference type="RefSeq" id="XP_008910292.1">
    <property type="nucleotide sequence ID" value="XM_008912044.1"/>
</dbReference>
<organism evidence="2 3">
    <name type="scientific">Phytophthora nicotianae (strain INRA-310)</name>
    <name type="common">Phytophthora parasitica</name>
    <dbReference type="NCBI Taxonomy" id="761204"/>
    <lineage>
        <taxon>Eukaryota</taxon>
        <taxon>Sar</taxon>
        <taxon>Stramenopiles</taxon>
        <taxon>Oomycota</taxon>
        <taxon>Peronosporomycetes</taxon>
        <taxon>Peronosporales</taxon>
        <taxon>Peronosporaceae</taxon>
        <taxon>Phytophthora</taxon>
    </lineage>
</organism>
<dbReference type="Proteomes" id="UP000018817">
    <property type="component" value="Unassembled WGS sequence"/>
</dbReference>
<dbReference type="Pfam" id="PF04937">
    <property type="entry name" value="DUF659"/>
    <property type="match status" value="1"/>
</dbReference>
<evidence type="ECO:0000313" key="3">
    <source>
        <dbReference type="Proteomes" id="UP000018817"/>
    </source>
</evidence>
<feature type="domain" description="DUF659" evidence="1">
    <location>
        <begin position="54"/>
        <end position="139"/>
    </location>
</feature>
<dbReference type="AlphaFoldDB" id="W2PWI0"/>
<proteinExistence type="predicted"/>
<accession>W2PWI0</accession>
<name>W2PWI0_PHYN3</name>
<dbReference type="InterPro" id="IPR007021">
    <property type="entry name" value="DUF659"/>
</dbReference>
<evidence type="ECO:0000259" key="1">
    <source>
        <dbReference type="Pfam" id="PF04937"/>
    </source>
</evidence>
<dbReference type="OrthoDB" id="103288at2759"/>
<protein>
    <recommendedName>
        <fullName evidence="1">DUF659 domain-containing protein</fullName>
    </recommendedName>
</protein>
<gene>
    <name evidence="2" type="ORF">PPTG_15041</name>
</gene>
<dbReference type="GeneID" id="20184264"/>
<evidence type="ECO:0000313" key="2">
    <source>
        <dbReference type="EMBL" id="ETN04365.1"/>
    </source>
</evidence>